<protein>
    <recommendedName>
        <fullName evidence="8">Glycosyltransferase 2-like domain-containing protein</fullName>
    </recommendedName>
</protein>
<keyword evidence="2" id="KW-1003">Cell membrane</keyword>
<evidence type="ECO:0000313" key="6">
    <source>
        <dbReference type="EMBL" id="GAO28147.1"/>
    </source>
</evidence>
<dbReference type="EMBL" id="BAZW01000001">
    <property type="protein sequence ID" value="GAO28147.1"/>
    <property type="molecule type" value="Genomic_DNA"/>
</dbReference>
<dbReference type="Gene3D" id="3.90.550.10">
    <property type="entry name" value="Spore Coat Polysaccharide Biosynthesis Protein SpsA, Chain A"/>
    <property type="match status" value="1"/>
</dbReference>
<proteinExistence type="predicted"/>
<comment type="subcellular location">
    <subcellularLocation>
        <location evidence="1">Cell membrane</location>
    </subcellularLocation>
</comment>
<dbReference type="GO" id="GO:0005886">
    <property type="term" value="C:plasma membrane"/>
    <property type="evidence" value="ECO:0007669"/>
    <property type="project" value="UniProtKB-SubCell"/>
</dbReference>
<dbReference type="Proteomes" id="UP000032900">
    <property type="component" value="Unassembled WGS sequence"/>
</dbReference>
<accession>A0A0E9LRD5</accession>
<gene>
    <name evidence="6" type="ORF">JCM15548_211</name>
</gene>
<evidence type="ECO:0000313" key="7">
    <source>
        <dbReference type="Proteomes" id="UP000032900"/>
    </source>
</evidence>
<dbReference type="AlphaFoldDB" id="A0A0E9LRD5"/>
<dbReference type="SUPFAM" id="SSF53448">
    <property type="entry name" value="Nucleotide-diphospho-sugar transferases"/>
    <property type="match status" value="1"/>
</dbReference>
<dbReference type="STRING" id="1236989.JCM15548_211"/>
<evidence type="ECO:0008006" key="8">
    <source>
        <dbReference type="Google" id="ProtNLM"/>
    </source>
</evidence>
<keyword evidence="5" id="KW-0472">Membrane</keyword>
<evidence type="ECO:0000256" key="1">
    <source>
        <dbReference type="ARBA" id="ARBA00004236"/>
    </source>
</evidence>
<comment type="caution">
    <text evidence="6">The sequence shown here is derived from an EMBL/GenBank/DDBJ whole genome shotgun (WGS) entry which is preliminary data.</text>
</comment>
<organism evidence="6 7">
    <name type="scientific">Geofilum rubicundum JCM 15548</name>
    <dbReference type="NCBI Taxonomy" id="1236989"/>
    <lineage>
        <taxon>Bacteria</taxon>
        <taxon>Pseudomonadati</taxon>
        <taxon>Bacteroidota</taxon>
        <taxon>Bacteroidia</taxon>
        <taxon>Marinilabiliales</taxon>
        <taxon>Marinilabiliaceae</taxon>
        <taxon>Geofilum</taxon>
    </lineage>
</organism>
<dbReference type="GO" id="GO:0016757">
    <property type="term" value="F:glycosyltransferase activity"/>
    <property type="evidence" value="ECO:0007669"/>
    <property type="project" value="UniProtKB-KW"/>
</dbReference>
<dbReference type="PANTHER" id="PTHR43646:SF2">
    <property type="entry name" value="GLYCOSYLTRANSFERASE 2-LIKE DOMAIN-CONTAINING PROTEIN"/>
    <property type="match status" value="1"/>
</dbReference>
<evidence type="ECO:0000256" key="4">
    <source>
        <dbReference type="ARBA" id="ARBA00022679"/>
    </source>
</evidence>
<dbReference type="PANTHER" id="PTHR43646">
    <property type="entry name" value="GLYCOSYLTRANSFERASE"/>
    <property type="match status" value="1"/>
</dbReference>
<evidence type="ECO:0000256" key="5">
    <source>
        <dbReference type="ARBA" id="ARBA00023136"/>
    </source>
</evidence>
<evidence type="ECO:0000256" key="2">
    <source>
        <dbReference type="ARBA" id="ARBA00022475"/>
    </source>
</evidence>
<keyword evidence="7" id="KW-1185">Reference proteome</keyword>
<evidence type="ECO:0000256" key="3">
    <source>
        <dbReference type="ARBA" id="ARBA00022676"/>
    </source>
</evidence>
<keyword evidence="3" id="KW-0328">Glycosyltransferase</keyword>
<keyword evidence="4" id="KW-0808">Transferase</keyword>
<sequence>MVVVIPAYKEEGFLFDTLNALYACQQPKGKVGVVVVFNASEKDAVELVERQEWCAQRVREVLAPMAPDWIEVEVLEAYRLSAKHFGAGLARKIGMDATVQLFHREDHPEGILVTLDADTSVRSDYFTAIERWFENPSRLGANIYFEHALEGRLFAPEVYEGITKYELHLRYYMQAHRYAGFPFAFHSMGSAMAMRAVAYARAGGMPRKQAGEDFYFLQKLIPLGGFGEISSTVVYPSPRPSDRVIFGTGAAITGHLDGRGNVEVTYNLKAFEDLRVFFERKSDLFALEADAYENWTYQLSGPMRSFLLNSRFFDELAVLKKDCARQEGFDKRFFEVFNAFKVVKYLNYVHEHFFEKAPVFDMALALLERRGVATDEFLLETELLAYYRSMEVENPAFIS</sequence>
<name>A0A0E9LRD5_9BACT</name>
<dbReference type="InterPro" id="IPR029044">
    <property type="entry name" value="Nucleotide-diphossugar_trans"/>
</dbReference>
<reference evidence="6 7" key="1">
    <citation type="journal article" date="2015" name="Microbes Environ.">
        <title>Distribution and evolution of nitrogen fixation genes in the phylum bacteroidetes.</title>
        <authorList>
            <person name="Inoue J."/>
            <person name="Oshima K."/>
            <person name="Suda W."/>
            <person name="Sakamoto M."/>
            <person name="Iino T."/>
            <person name="Noda S."/>
            <person name="Hongoh Y."/>
            <person name="Hattori M."/>
            <person name="Ohkuma M."/>
        </authorList>
    </citation>
    <scope>NUCLEOTIDE SEQUENCE [LARGE SCALE GENOMIC DNA]</scope>
    <source>
        <strain evidence="6">JCM 15548</strain>
    </source>
</reference>